<keyword evidence="1" id="KW-0489">Methyltransferase</keyword>
<dbReference type="InterPro" id="IPR029028">
    <property type="entry name" value="Alpha/beta_knot_MTases"/>
</dbReference>
<dbReference type="GeneID" id="4782732"/>
<evidence type="ECO:0000259" key="3">
    <source>
        <dbReference type="Pfam" id="PF00588"/>
    </source>
</evidence>
<dbReference type="GO" id="GO:0006396">
    <property type="term" value="P:RNA processing"/>
    <property type="evidence" value="ECO:0007669"/>
    <property type="project" value="InterPro"/>
</dbReference>
<proteinExistence type="predicted"/>
<dbReference type="EnsemblBacteria" id="ABM80721">
    <property type="protein sequence ID" value="ABM80721"/>
    <property type="gene ID" value="Hbut_0870"/>
</dbReference>
<dbReference type="OrthoDB" id="15157at2157"/>
<dbReference type="EMBL" id="CP000493">
    <property type="protein sequence ID" value="ABM80721.1"/>
    <property type="molecule type" value="Genomic_DNA"/>
</dbReference>
<dbReference type="KEGG" id="hbu:Hbut_0870"/>
<gene>
    <name evidence="4" type="ordered locus">Hbut_0870</name>
</gene>
<accession>A2BL59</accession>
<evidence type="ECO:0000256" key="1">
    <source>
        <dbReference type="ARBA" id="ARBA00022603"/>
    </source>
</evidence>
<dbReference type="GO" id="GO:0008173">
    <property type="term" value="F:RNA methyltransferase activity"/>
    <property type="evidence" value="ECO:0007669"/>
    <property type="project" value="InterPro"/>
</dbReference>
<protein>
    <recommendedName>
        <fullName evidence="3">tRNA/rRNA methyltransferase SpoU type domain-containing protein</fullName>
    </recommendedName>
</protein>
<keyword evidence="5" id="KW-1185">Reference proteome</keyword>
<dbReference type="GO" id="GO:0003723">
    <property type="term" value="F:RNA binding"/>
    <property type="evidence" value="ECO:0007669"/>
    <property type="project" value="InterPro"/>
</dbReference>
<dbReference type="AlphaFoldDB" id="A2BL59"/>
<dbReference type="Pfam" id="PF00588">
    <property type="entry name" value="SpoU_methylase"/>
    <property type="match status" value="1"/>
</dbReference>
<dbReference type="InterPro" id="IPR029026">
    <property type="entry name" value="tRNA_m1G_MTases_N"/>
</dbReference>
<keyword evidence="2" id="KW-0808">Transferase</keyword>
<feature type="domain" description="tRNA/rRNA methyltransferase SpoU type" evidence="3">
    <location>
        <begin position="3"/>
        <end position="139"/>
    </location>
</feature>
<reference evidence="4 5" key="1">
    <citation type="journal article" date="2007" name="Archaea">
        <title>The genome of Hyperthermus butylicus: a sulfur-reducing, peptide fermenting, neutrophilic Crenarchaeote growing up to 108 degrees C.</title>
        <authorList>
            <person name="Brugger K."/>
            <person name="Chen L."/>
            <person name="Stark M."/>
            <person name="Zibat A."/>
            <person name="Redder P."/>
            <person name="Ruepp A."/>
            <person name="Awayez M."/>
            <person name="She Q."/>
            <person name="Garrett R.A."/>
            <person name="Klenk H.P."/>
        </authorList>
    </citation>
    <scope>NUCLEOTIDE SEQUENCE [LARGE SCALE GENOMIC DNA]</scope>
    <source>
        <strain evidence="5">DSM 5456 / JCM 9403 / PLM1-5</strain>
    </source>
</reference>
<sequence>MELSIIFYHPKNPQNLQDVAVIAYSANARLYVVRRPGTDYRLESLPDYVRSNMVFVDSVEEVVKLASADKYIVLEVYGDKLLSEVEPAEKTALIIGAEDYGIPRTVLEKIPEPRDLVVIPVGVEGMSYNVVASLVMALYELKRGNGREKRARRS</sequence>
<dbReference type="eggNOG" id="arCOG12301">
    <property type="taxonomic scope" value="Archaea"/>
</dbReference>
<dbReference type="GO" id="GO:0032259">
    <property type="term" value="P:methylation"/>
    <property type="evidence" value="ECO:0007669"/>
    <property type="project" value="UniProtKB-KW"/>
</dbReference>
<dbReference type="RefSeq" id="WP_011822038.1">
    <property type="nucleotide sequence ID" value="NC_008818.1"/>
</dbReference>
<evidence type="ECO:0000313" key="5">
    <source>
        <dbReference type="Proteomes" id="UP000002593"/>
    </source>
</evidence>
<evidence type="ECO:0000313" key="4">
    <source>
        <dbReference type="EMBL" id="ABM80721.1"/>
    </source>
</evidence>
<dbReference type="STRING" id="415426.Hbut_0870"/>
<evidence type="ECO:0000256" key="2">
    <source>
        <dbReference type="ARBA" id="ARBA00022679"/>
    </source>
</evidence>
<organism evidence="4 5">
    <name type="scientific">Hyperthermus butylicus (strain DSM 5456 / JCM 9403 / PLM1-5)</name>
    <dbReference type="NCBI Taxonomy" id="415426"/>
    <lineage>
        <taxon>Archaea</taxon>
        <taxon>Thermoproteota</taxon>
        <taxon>Thermoprotei</taxon>
        <taxon>Desulfurococcales</taxon>
        <taxon>Pyrodictiaceae</taxon>
        <taxon>Hyperthermus</taxon>
    </lineage>
</organism>
<dbReference type="Proteomes" id="UP000002593">
    <property type="component" value="Chromosome"/>
</dbReference>
<dbReference type="SUPFAM" id="SSF75217">
    <property type="entry name" value="alpha/beta knot"/>
    <property type="match status" value="1"/>
</dbReference>
<dbReference type="InterPro" id="IPR001537">
    <property type="entry name" value="SpoU_MeTrfase"/>
</dbReference>
<dbReference type="HOGENOM" id="CLU_1700258_0_0_2"/>
<dbReference type="Gene3D" id="3.40.1280.10">
    <property type="match status" value="1"/>
</dbReference>
<name>A2BL59_HYPBU</name>